<evidence type="ECO:0000313" key="1">
    <source>
        <dbReference type="EMBL" id="PSK89538.1"/>
    </source>
</evidence>
<organism evidence="1 2">
    <name type="scientific">Taibaiella chishuiensis</name>
    <dbReference type="NCBI Taxonomy" id="1434707"/>
    <lineage>
        <taxon>Bacteria</taxon>
        <taxon>Pseudomonadati</taxon>
        <taxon>Bacteroidota</taxon>
        <taxon>Chitinophagia</taxon>
        <taxon>Chitinophagales</taxon>
        <taxon>Chitinophagaceae</taxon>
        <taxon>Taibaiella</taxon>
    </lineage>
</organism>
<dbReference type="OrthoDB" id="8563833at2"/>
<proteinExistence type="predicted"/>
<reference evidence="1 2" key="1">
    <citation type="submission" date="2018-03" db="EMBL/GenBank/DDBJ databases">
        <title>Genomic Encyclopedia of Type Strains, Phase III (KMG-III): the genomes of soil and plant-associated and newly described type strains.</title>
        <authorList>
            <person name="Whitman W."/>
        </authorList>
    </citation>
    <scope>NUCLEOTIDE SEQUENCE [LARGE SCALE GENOMIC DNA]</scope>
    <source>
        <strain evidence="1 2">CGMCC 1.12700</strain>
    </source>
</reference>
<name>A0A2P8CX36_9BACT</name>
<dbReference type="Proteomes" id="UP000240572">
    <property type="component" value="Unassembled WGS sequence"/>
</dbReference>
<dbReference type="EMBL" id="PYGD01000011">
    <property type="protein sequence ID" value="PSK89538.1"/>
    <property type="molecule type" value="Genomic_DNA"/>
</dbReference>
<gene>
    <name evidence="1" type="ORF">B0I18_11194</name>
</gene>
<protein>
    <submittedName>
        <fullName evidence="1">Uncharacterized protein</fullName>
    </submittedName>
</protein>
<comment type="caution">
    <text evidence="1">The sequence shown here is derived from an EMBL/GenBank/DDBJ whole genome shotgun (WGS) entry which is preliminary data.</text>
</comment>
<dbReference type="AlphaFoldDB" id="A0A2P8CX36"/>
<sequence>MADAPKITTELFRFVTVRNPEPRKLTATAAGSASPPSTAATASSFLAYPAEGTAEYQMMRSGYLAKLTARRNAGGENKDIFSGLVDEASQFRNTGSFIDTEDNWKRKFPSVQQFIDGVAALGDKEKTIDKIMGIATRTLGDARSLPSWENVPLASVAWDNLFTYNIIGSDTPTMQYVMSILRADYLLQQLNINRENAQVDNLLKASVMLPSSVFPLPKLERENTQEEQAYDDTLMTDEQVAKVNASLSQIARIQGAIDNLNAAFGQQVEEVRVTTTGPKIPQFDDQGNPVQQENTVSVKTGVIDPQFKGRLAAATNDILQERKYTQNVQVPFVVQQLQDELAAHNKTVQQNLKLNQDVILVGNALFQKTINFTDKQTPIRDTPIKDPVTFDPGTVFNDNKGCRVKPLGIADYRRVEQTLICYKPGEVAHIENILKGEGKERSTRRLSQTEDTTILTTESEKTDERDTITTDRYQIEKEVGKVVQKDQSLAIGVSVQGSYGVTSVQATANFTTSNSSTQSDSQATTYAKDVTSRALQRVIQKTSEQQIHRVLEEFEEINKHTLNNVGGADHIVGLYRWVDKIYEAKVVNYGRRLMFEFMVPDPGAFHRYAMSTPIASQVSIAKPLDPIADIQAIQQKFPGIAPLKSADNIDRGNYLFWAGLYNANVSAPPADYQVVAIGKSQTRVANDGTTSDAFSYTDLIVPDGYKAMTAYISMVRGGSKNPSNVAWSTVNVGYNGYFVGNNGSLNASFALNNETGMIPVSVMGRMDAFGLNVEVQCSCLPETMQNWKVKTFKAVMDAYEALLAQYNNAIAEVKSGNGVEIRGTNPAINRQIEQNELKKHSVRLLSSCTFVPSEAMQDRYGGGEYPDFDCCTAIRDGKYVQFVENCFDWQLMTYSFYPYFWSRKAQWKKIYQLDDADPVFLQFLQAGYARVVVPVREGFEQAALRFAADGTVWGGGDAPGINDPYYVSLVDEMKKPIGIVEGDPWQVRVPTTLTILQKDASGIDESGLPCNPNGI</sequence>
<keyword evidence="2" id="KW-1185">Reference proteome</keyword>
<dbReference type="RefSeq" id="WP_106524783.1">
    <property type="nucleotide sequence ID" value="NZ_PYGD01000011.1"/>
</dbReference>
<evidence type="ECO:0000313" key="2">
    <source>
        <dbReference type="Proteomes" id="UP000240572"/>
    </source>
</evidence>
<accession>A0A2P8CX36</accession>